<evidence type="ECO:0000256" key="1">
    <source>
        <dbReference type="SAM" id="MobiDB-lite"/>
    </source>
</evidence>
<sequence>MSAPSLQLLSEVTIVNWLLQWAGSVGRVAVGGAISGTAARPAKVPATEAKSKSLGAAEAGHTSSPPEIQTIVSTSSSVAMLSGSVSSSVVVAAEKSISTPIVPDTVYMQQSGRTPSILHTKFISANSKNSETDEYQSGNSSDGVFKYPSLAVPVGDLRRSISHEPNRRAKSKEPVSNISYRDLQANVSHNSSTGTIISSEEVPITNRCSVCPTCILMYSLRPEADFETTQSFENNRDIAIHRKYLCSYRSKPCDPNEKETFSLVQTPVCDRYSNKNLESYKIKECEINYLNETIMQENVKNSTKIWHSELAQSNIDYCYTFLITFIPSILCRQVISTAWTRLVHEIKNSSKVAIDTDYKVKEWMQRAPIIMILSEKFSSRMFSLNTSSISYSKLAEAIECVCKRWPLHLVNELVFSGKKPVSKKLELSSLGKSYVKTILESSSLISVTLGPDFCCDEILSTLSKLSLKELNISGPSITEEGVIRNLFWLNFKNGSDILDLVQCGFGKFSGSTIQRTLKNFKISCSKISSKLYSAILMILPHLEHYVPYRNIVQCILTYIQHCCHVSLTTNTLKLSSLDLLHANPLEIARICQLCPKVRHVSLTIEPGSEQSVFALQSFSHLSNLELMYYPSFTSSATKINAQIIKGTIQRFQNQLECLTLNGFNISSDVFHVISQLPDLKVLKLEECWVSPNIGQSSTGGPNQTPILVGACFGSLEILYLKFLPPPLVLHQLVFGGVLQTLTIDAEDFQYEANSLSDSHIKTLIDLGLLRSLKSIRITSKQLTMKSLELLASLPELTSVGYLHRWGLTKDELACVSHSKPQHLLYIL</sequence>
<gene>
    <name evidence="2" type="ORF">MNOR_LOCUS21679</name>
</gene>
<keyword evidence="3" id="KW-1185">Reference proteome</keyword>
<organism evidence="2 3">
    <name type="scientific">Meganyctiphanes norvegica</name>
    <name type="common">Northern krill</name>
    <name type="synonym">Thysanopoda norvegica</name>
    <dbReference type="NCBI Taxonomy" id="48144"/>
    <lineage>
        <taxon>Eukaryota</taxon>
        <taxon>Metazoa</taxon>
        <taxon>Ecdysozoa</taxon>
        <taxon>Arthropoda</taxon>
        <taxon>Crustacea</taxon>
        <taxon>Multicrustacea</taxon>
        <taxon>Malacostraca</taxon>
        <taxon>Eumalacostraca</taxon>
        <taxon>Eucarida</taxon>
        <taxon>Euphausiacea</taxon>
        <taxon>Euphausiidae</taxon>
        <taxon>Meganyctiphanes</taxon>
    </lineage>
</organism>
<dbReference type="AlphaFoldDB" id="A0AAV2RC95"/>
<dbReference type="Gene3D" id="3.80.10.10">
    <property type="entry name" value="Ribonuclease Inhibitor"/>
    <property type="match status" value="1"/>
</dbReference>
<accession>A0AAV2RC95</accession>
<reference evidence="2 3" key="1">
    <citation type="submission" date="2024-05" db="EMBL/GenBank/DDBJ databases">
        <authorList>
            <person name="Wallberg A."/>
        </authorList>
    </citation>
    <scope>NUCLEOTIDE SEQUENCE [LARGE SCALE GENOMIC DNA]</scope>
</reference>
<dbReference type="Proteomes" id="UP001497623">
    <property type="component" value="Unassembled WGS sequence"/>
</dbReference>
<dbReference type="SUPFAM" id="SSF52047">
    <property type="entry name" value="RNI-like"/>
    <property type="match status" value="1"/>
</dbReference>
<name>A0AAV2RC95_MEGNR</name>
<dbReference type="InterPro" id="IPR032675">
    <property type="entry name" value="LRR_dom_sf"/>
</dbReference>
<comment type="caution">
    <text evidence="2">The sequence shown here is derived from an EMBL/GenBank/DDBJ whole genome shotgun (WGS) entry which is preliminary data.</text>
</comment>
<evidence type="ECO:0000313" key="3">
    <source>
        <dbReference type="Proteomes" id="UP001497623"/>
    </source>
</evidence>
<proteinExistence type="predicted"/>
<evidence type="ECO:0000313" key="2">
    <source>
        <dbReference type="EMBL" id="CAL4119452.1"/>
    </source>
</evidence>
<feature type="region of interest" description="Disordered" evidence="1">
    <location>
        <begin position="40"/>
        <end position="68"/>
    </location>
</feature>
<protein>
    <submittedName>
        <fullName evidence="2">Uncharacterized protein</fullName>
    </submittedName>
</protein>
<dbReference type="EMBL" id="CAXKWB010017635">
    <property type="protein sequence ID" value="CAL4119452.1"/>
    <property type="molecule type" value="Genomic_DNA"/>
</dbReference>